<proteinExistence type="inferred from homology"/>
<dbReference type="SUPFAM" id="SSF53187">
    <property type="entry name" value="Zn-dependent exopeptidases"/>
    <property type="match status" value="1"/>
</dbReference>
<comment type="cofactor">
    <cofactor evidence="1">
        <name>Zn(2+)</name>
        <dbReference type="ChEBI" id="CHEBI:29105"/>
    </cofactor>
</comment>
<evidence type="ECO:0000259" key="17">
    <source>
        <dbReference type="Pfam" id="PF04389"/>
    </source>
</evidence>
<dbReference type="PANTHER" id="PTHR12147:SF57">
    <property type="entry name" value="PEPTIDE HYDROLASE"/>
    <property type="match status" value="1"/>
</dbReference>
<dbReference type="RefSeq" id="XP_017997269.1">
    <property type="nucleotide sequence ID" value="XM_018141452.1"/>
</dbReference>
<dbReference type="CDD" id="cd02130">
    <property type="entry name" value="PA_ScAPY_like"/>
    <property type="match status" value="1"/>
</dbReference>
<keyword evidence="19" id="KW-1185">Reference proteome</keyword>
<comment type="subunit">
    <text evidence="4">Monomer.</text>
</comment>
<protein>
    <recommendedName>
        <fullName evidence="14">Peptide hydrolase</fullName>
        <ecNumber evidence="14">3.4.-.-</ecNumber>
    </recommendedName>
</protein>
<dbReference type="PANTHER" id="PTHR12147">
    <property type="entry name" value="METALLOPEPTIDASE M28 FAMILY MEMBER"/>
    <property type="match status" value="1"/>
</dbReference>
<dbReference type="InterPro" id="IPR007484">
    <property type="entry name" value="Peptidase_M28"/>
</dbReference>
<keyword evidence="8 14" id="KW-0479">Metal-binding</keyword>
<keyword evidence="7 14" id="KW-0645">Protease</keyword>
<accession>A0A0N1H0E5</accession>
<evidence type="ECO:0000256" key="9">
    <source>
        <dbReference type="ARBA" id="ARBA00022729"/>
    </source>
</evidence>
<evidence type="ECO:0000256" key="4">
    <source>
        <dbReference type="ARBA" id="ARBA00011245"/>
    </source>
</evidence>
<dbReference type="FunFam" id="3.40.630.10:FF:000054">
    <property type="entry name" value="Peptide hydrolase"/>
    <property type="match status" value="1"/>
</dbReference>
<organism evidence="18 19">
    <name type="scientific">Cyphellophora attinorum</name>
    <dbReference type="NCBI Taxonomy" id="1664694"/>
    <lineage>
        <taxon>Eukaryota</taxon>
        <taxon>Fungi</taxon>
        <taxon>Dikarya</taxon>
        <taxon>Ascomycota</taxon>
        <taxon>Pezizomycotina</taxon>
        <taxon>Eurotiomycetes</taxon>
        <taxon>Chaetothyriomycetidae</taxon>
        <taxon>Chaetothyriales</taxon>
        <taxon>Cyphellophoraceae</taxon>
        <taxon>Cyphellophora</taxon>
    </lineage>
</organism>
<dbReference type="Gene3D" id="3.40.630.10">
    <property type="entry name" value="Zn peptidases"/>
    <property type="match status" value="1"/>
</dbReference>
<keyword evidence="9" id="KW-0732">Signal</keyword>
<dbReference type="GeneID" id="28733332"/>
<dbReference type="Pfam" id="PF02225">
    <property type="entry name" value="PA"/>
    <property type="match status" value="1"/>
</dbReference>
<dbReference type="Pfam" id="PF04389">
    <property type="entry name" value="Peptidase_M28"/>
    <property type="match status" value="1"/>
</dbReference>
<dbReference type="GO" id="GO:0004177">
    <property type="term" value="F:aminopeptidase activity"/>
    <property type="evidence" value="ECO:0007669"/>
    <property type="project" value="UniProtKB-KW"/>
</dbReference>
<evidence type="ECO:0000256" key="13">
    <source>
        <dbReference type="ARBA" id="ARBA00023180"/>
    </source>
</evidence>
<sequence>MAHVAYGQGWEDHPSPVSSAALVDLIAVEDLEAGAAALQKIADENGGNRVFGSTGHNATVDYLVAELEALDYYDVSTQAFVELFSGGSGSLTVDGTEYEALILTYTPNGDATGSLVAVDNLGCDEADFPPEVEGQIALISRGTCTFAAKVLNAGAAGAAAAIVYNNVEGTLAGTLGGTDPGYVPVLGLTQADGEALLALAEAGDTEVEMSVNAVLENRTTFNVIAETKGGDHDNVIALGAHTDSVEQGPGINDNGSGSIGILTVAKALTKFTTTNAVRFLWWSAEEFGLLGAEYYVSQLNQSESEIAKIRAYLNFDMIASPNYGIFIYDGDGSGFNITGPPGSSEIEAGFEAFFTAAGSPYLPTAFDGRSDYGPFLENGIAAGGLFTGAEDIKSEEEAALFGGEVDVAFDVNYHAAGDTIDNLNYDAFLLNTQAIADSVATYATSLDAIPVRSAPERRRAAAAARAMMSKRSVKRHAHTHSAPCGQSKTEL</sequence>
<dbReference type="Gene3D" id="3.50.30.30">
    <property type="match status" value="1"/>
</dbReference>
<feature type="domain" description="Peptidase M28" evidence="17">
    <location>
        <begin position="222"/>
        <end position="437"/>
    </location>
</feature>
<dbReference type="GO" id="GO:0005576">
    <property type="term" value="C:extracellular region"/>
    <property type="evidence" value="ECO:0007669"/>
    <property type="project" value="UniProtKB-SubCell"/>
</dbReference>
<evidence type="ECO:0000256" key="11">
    <source>
        <dbReference type="ARBA" id="ARBA00022833"/>
    </source>
</evidence>
<evidence type="ECO:0000259" key="16">
    <source>
        <dbReference type="Pfam" id="PF02225"/>
    </source>
</evidence>
<dbReference type="EMBL" id="LFJN01000025">
    <property type="protein sequence ID" value="KPI37306.1"/>
    <property type="molecule type" value="Genomic_DNA"/>
</dbReference>
<name>A0A0N1H0E5_9EURO</name>
<evidence type="ECO:0000256" key="3">
    <source>
        <dbReference type="ARBA" id="ARBA00005957"/>
    </source>
</evidence>
<dbReference type="AlphaFoldDB" id="A0A0N1H0E5"/>
<keyword evidence="12" id="KW-0482">Metalloprotease</keyword>
<dbReference type="GO" id="GO:0006508">
    <property type="term" value="P:proteolysis"/>
    <property type="evidence" value="ECO:0007669"/>
    <property type="project" value="UniProtKB-KW"/>
</dbReference>
<feature type="region of interest" description="Disordered" evidence="15">
    <location>
        <begin position="472"/>
        <end position="491"/>
    </location>
</feature>
<dbReference type="GO" id="GO:0008235">
    <property type="term" value="F:metalloexopeptidase activity"/>
    <property type="evidence" value="ECO:0007669"/>
    <property type="project" value="InterPro"/>
</dbReference>
<dbReference type="InterPro" id="IPR041756">
    <property type="entry name" value="M28_SGAP-like"/>
</dbReference>
<comment type="caution">
    <text evidence="18">The sequence shown here is derived from an EMBL/GenBank/DDBJ whole genome shotgun (WGS) entry which is preliminary data.</text>
</comment>
<reference evidence="18 19" key="1">
    <citation type="submission" date="2015-06" db="EMBL/GenBank/DDBJ databases">
        <title>Draft genome of the ant-associated black yeast Phialophora attae CBS 131958.</title>
        <authorList>
            <person name="Moreno L.F."/>
            <person name="Stielow B.J."/>
            <person name="de Hoog S."/>
            <person name="Vicente V.A."/>
            <person name="Weiss V.A."/>
            <person name="de Vries M."/>
            <person name="Cruz L.M."/>
            <person name="Souza E.M."/>
        </authorList>
    </citation>
    <scope>NUCLEOTIDE SEQUENCE [LARGE SCALE GENOMIC DNA]</scope>
    <source>
        <strain evidence="18 19">CBS 131958</strain>
    </source>
</reference>
<keyword evidence="11 14" id="KW-0862">Zinc</keyword>
<dbReference type="InterPro" id="IPR046450">
    <property type="entry name" value="PA_dom_sf"/>
</dbReference>
<dbReference type="InterPro" id="IPR045175">
    <property type="entry name" value="M28_fam"/>
</dbReference>
<keyword evidence="5 18" id="KW-0031">Aminopeptidase</keyword>
<evidence type="ECO:0000313" key="18">
    <source>
        <dbReference type="EMBL" id="KPI37306.1"/>
    </source>
</evidence>
<dbReference type="OrthoDB" id="2214at2759"/>
<evidence type="ECO:0000256" key="1">
    <source>
        <dbReference type="ARBA" id="ARBA00001947"/>
    </source>
</evidence>
<feature type="domain" description="PA" evidence="16">
    <location>
        <begin position="112"/>
        <end position="196"/>
    </location>
</feature>
<evidence type="ECO:0000256" key="6">
    <source>
        <dbReference type="ARBA" id="ARBA00022525"/>
    </source>
</evidence>
<evidence type="ECO:0000256" key="8">
    <source>
        <dbReference type="ARBA" id="ARBA00022723"/>
    </source>
</evidence>
<dbReference type="CDD" id="cd03876">
    <property type="entry name" value="M28_SGAP_like"/>
    <property type="match status" value="1"/>
</dbReference>
<dbReference type="FunFam" id="3.50.30.30:FF:000030">
    <property type="entry name" value="Peptide hydrolase"/>
    <property type="match status" value="1"/>
</dbReference>
<evidence type="ECO:0000256" key="14">
    <source>
        <dbReference type="RuleBase" id="RU361240"/>
    </source>
</evidence>
<keyword evidence="13" id="KW-0325">Glycoprotein</keyword>
<comment type="subcellular location">
    <subcellularLocation>
        <location evidence="2">Secreted</location>
    </subcellularLocation>
</comment>
<comment type="similarity">
    <text evidence="3">Belongs to the peptidase M28 family. M28A subfamily.</text>
</comment>
<evidence type="ECO:0000256" key="5">
    <source>
        <dbReference type="ARBA" id="ARBA00022438"/>
    </source>
</evidence>
<dbReference type="EC" id="3.4.-.-" evidence="14"/>
<evidence type="ECO:0000313" key="19">
    <source>
        <dbReference type="Proteomes" id="UP000038010"/>
    </source>
</evidence>
<dbReference type="InterPro" id="IPR003137">
    <property type="entry name" value="PA_domain"/>
</dbReference>
<dbReference type="STRING" id="1664694.A0A0N1H0E5"/>
<dbReference type="Proteomes" id="UP000038010">
    <property type="component" value="Unassembled WGS sequence"/>
</dbReference>
<evidence type="ECO:0000256" key="7">
    <source>
        <dbReference type="ARBA" id="ARBA00022670"/>
    </source>
</evidence>
<keyword evidence="6" id="KW-0964">Secreted</keyword>
<evidence type="ECO:0000256" key="2">
    <source>
        <dbReference type="ARBA" id="ARBA00004613"/>
    </source>
</evidence>
<dbReference type="SUPFAM" id="SSF52025">
    <property type="entry name" value="PA domain"/>
    <property type="match status" value="1"/>
</dbReference>
<evidence type="ECO:0000256" key="10">
    <source>
        <dbReference type="ARBA" id="ARBA00022801"/>
    </source>
</evidence>
<evidence type="ECO:0000256" key="15">
    <source>
        <dbReference type="SAM" id="MobiDB-lite"/>
    </source>
</evidence>
<gene>
    <name evidence="18" type="ORF">AB675_1552</name>
</gene>
<dbReference type="VEuPathDB" id="FungiDB:AB675_1552"/>
<evidence type="ECO:0000256" key="12">
    <source>
        <dbReference type="ARBA" id="ARBA00023049"/>
    </source>
</evidence>
<dbReference type="GO" id="GO:0046872">
    <property type="term" value="F:metal ion binding"/>
    <property type="evidence" value="ECO:0007669"/>
    <property type="project" value="UniProtKB-KW"/>
</dbReference>
<keyword evidence="10 14" id="KW-0378">Hydrolase</keyword>